<evidence type="ECO:0000313" key="7">
    <source>
        <dbReference type="EMBL" id="MEF2156049.1"/>
    </source>
</evidence>
<dbReference type="PANTHER" id="PTHR21237:SF23">
    <property type="entry name" value="GRPE PROTEIN HOMOLOG, MITOCHONDRIAL"/>
    <property type="match status" value="1"/>
</dbReference>
<dbReference type="RefSeq" id="WP_331703967.1">
    <property type="nucleotide sequence ID" value="NZ_JAZHBO010000002.1"/>
</dbReference>
<keyword evidence="3" id="KW-0963">Cytoplasm</keyword>
<dbReference type="InterPro" id="IPR009012">
    <property type="entry name" value="GrpE_head"/>
</dbReference>
<dbReference type="NCBIfam" id="NF010748">
    <property type="entry name" value="PRK14150.1"/>
    <property type="match status" value="1"/>
</dbReference>
<comment type="subunit">
    <text evidence="3">Homodimer.</text>
</comment>
<evidence type="ECO:0000256" key="3">
    <source>
        <dbReference type="HAMAP-Rule" id="MF_01151"/>
    </source>
</evidence>
<feature type="coiled-coil region" evidence="5">
    <location>
        <begin position="27"/>
        <end position="54"/>
    </location>
</feature>
<sequence length="178" mass="19732">MQDPEFDPQNQSPLSQDPAAVETAEAVDPAQARINELEAELAEVKDNILRERADLANRQNRLARDMDQARKFANEKLLAELLPVADALEAGLATPGSDGEALRQGLELTHRELLRVMEANGLKQVNPVGESFNPEHHQAIQMIESDAVAPGHVITVFQKGWLLNERLLRPAMVVVRNH</sequence>
<comment type="subcellular location">
    <subcellularLocation>
        <location evidence="3">Cytoplasm</location>
    </subcellularLocation>
</comment>
<evidence type="ECO:0000313" key="8">
    <source>
        <dbReference type="Proteomes" id="UP001356170"/>
    </source>
</evidence>
<dbReference type="InterPro" id="IPR000740">
    <property type="entry name" value="GrpE"/>
</dbReference>
<dbReference type="NCBIfam" id="NF010745">
    <property type="entry name" value="PRK14147.1"/>
    <property type="match status" value="1"/>
</dbReference>
<name>A0ABU7V2F3_9GAMM</name>
<dbReference type="HAMAP" id="MF_01151">
    <property type="entry name" value="GrpE"/>
    <property type="match status" value="1"/>
</dbReference>
<keyword evidence="5" id="KW-0175">Coiled coil</keyword>
<dbReference type="Pfam" id="PF01025">
    <property type="entry name" value="GrpE"/>
    <property type="match status" value="1"/>
</dbReference>
<evidence type="ECO:0000256" key="2">
    <source>
        <dbReference type="ARBA" id="ARBA00023186"/>
    </source>
</evidence>
<evidence type="ECO:0000256" key="4">
    <source>
        <dbReference type="RuleBase" id="RU004478"/>
    </source>
</evidence>
<organism evidence="7 8">
    <name type="scientific">Aquilutibacter rugosus</name>
    <dbReference type="NCBI Taxonomy" id="3115820"/>
    <lineage>
        <taxon>Bacteria</taxon>
        <taxon>Pseudomonadati</taxon>
        <taxon>Pseudomonadota</taxon>
        <taxon>Gammaproteobacteria</taxon>
        <taxon>Lysobacterales</taxon>
        <taxon>Lysobacteraceae</taxon>
        <taxon>Aquilutibacter</taxon>
    </lineage>
</organism>
<evidence type="ECO:0000256" key="5">
    <source>
        <dbReference type="SAM" id="Coils"/>
    </source>
</evidence>
<gene>
    <name evidence="3 7" type="primary">grpE</name>
    <name evidence="7" type="ORF">V3390_07375</name>
</gene>
<dbReference type="PANTHER" id="PTHR21237">
    <property type="entry name" value="GRPE PROTEIN"/>
    <property type="match status" value="1"/>
</dbReference>
<dbReference type="CDD" id="cd00446">
    <property type="entry name" value="GrpE"/>
    <property type="match status" value="1"/>
</dbReference>
<evidence type="ECO:0000256" key="1">
    <source>
        <dbReference type="ARBA" id="ARBA00009054"/>
    </source>
</evidence>
<keyword evidence="2 3" id="KW-0143">Chaperone</keyword>
<keyword evidence="8" id="KW-1185">Reference proteome</keyword>
<dbReference type="InterPro" id="IPR013805">
    <property type="entry name" value="GrpE_CC"/>
</dbReference>
<evidence type="ECO:0000256" key="6">
    <source>
        <dbReference type="SAM" id="MobiDB-lite"/>
    </source>
</evidence>
<dbReference type="Gene3D" id="2.30.22.10">
    <property type="entry name" value="Head domain of nucleotide exchange factor GrpE"/>
    <property type="match status" value="1"/>
</dbReference>
<comment type="similarity">
    <text evidence="1 3 4">Belongs to the GrpE family.</text>
</comment>
<dbReference type="EMBL" id="JAZHBO010000002">
    <property type="protein sequence ID" value="MEF2156049.1"/>
    <property type="molecule type" value="Genomic_DNA"/>
</dbReference>
<comment type="caution">
    <text evidence="7">The sequence shown here is derived from an EMBL/GenBank/DDBJ whole genome shotgun (WGS) entry which is preliminary data.</text>
</comment>
<keyword evidence="3" id="KW-0346">Stress response</keyword>
<reference evidence="7 8" key="1">
    <citation type="submission" date="2024-01" db="EMBL/GenBank/DDBJ databases">
        <title>Novel species of the genus Luteimonas isolated from rivers.</title>
        <authorList>
            <person name="Lu H."/>
        </authorList>
    </citation>
    <scope>NUCLEOTIDE SEQUENCE [LARGE SCALE GENOMIC DNA]</scope>
    <source>
        <strain evidence="7 8">FXH3W</strain>
    </source>
</reference>
<dbReference type="NCBIfam" id="NF010738">
    <property type="entry name" value="PRK14140.1"/>
    <property type="match status" value="1"/>
</dbReference>
<dbReference type="PRINTS" id="PR00773">
    <property type="entry name" value="GRPEPROTEIN"/>
</dbReference>
<proteinExistence type="inferred from homology"/>
<accession>A0ABU7V2F3</accession>
<feature type="region of interest" description="Disordered" evidence="6">
    <location>
        <begin position="1"/>
        <end position="27"/>
    </location>
</feature>
<dbReference type="Gene3D" id="3.90.20.20">
    <property type="match status" value="1"/>
</dbReference>
<dbReference type="SUPFAM" id="SSF51064">
    <property type="entry name" value="Head domain of nucleotide exchange factor GrpE"/>
    <property type="match status" value="1"/>
</dbReference>
<comment type="function">
    <text evidence="3">Participates actively in the response to hyperosmotic and heat shock by preventing the aggregation of stress-denatured proteins, in association with DnaK and GrpE. It is the nucleotide exchange factor for DnaK and may function as a thermosensor. Unfolded proteins bind initially to DnaJ; upon interaction with the DnaJ-bound protein, DnaK hydrolyzes its bound ATP, resulting in the formation of a stable complex. GrpE releases ADP from DnaK; ATP binding to DnaK triggers the release of the substrate protein, thus completing the reaction cycle. Several rounds of ATP-dependent interactions between DnaJ, DnaK and GrpE are required for fully efficient folding.</text>
</comment>
<protein>
    <recommendedName>
        <fullName evidence="3">Protein GrpE</fullName>
    </recommendedName>
    <alternativeName>
        <fullName evidence="3">HSP-70 cofactor</fullName>
    </alternativeName>
</protein>
<dbReference type="Proteomes" id="UP001356170">
    <property type="component" value="Unassembled WGS sequence"/>
</dbReference>
<dbReference type="SUPFAM" id="SSF58014">
    <property type="entry name" value="Coiled-coil domain of nucleotide exchange factor GrpE"/>
    <property type="match status" value="1"/>
</dbReference>